<keyword evidence="3" id="KW-0645">Protease</keyword>
<dbReference type="EMBL" id="ML994631">
    <property type="protein sequence ID" value="KAF2186028.1"/>
    <property type="molecule type" value="Genomic_DNA"/>
</dbReference>
<sequence length="3215" mass="367708">MDTAASRTALLEHLYCHIVLPRKLPGREDNQLDKLQVVLGDRFIAALKHLIQLASLDVQSQLDTVRCSVQTSTTLNIGVRLNRLSLLKELSCVEGSNALILYISEQNAGVIIYSKRDHYGENRAIFEAFEASPDSSSVIASKNALEWDFPGCAVSVSYRQYSDPSFQEQLATFLEKASIEPVKRFAAKTYKAGSSITEIRNTNSPMLITEMLMTLLEANGRPHFPPLLRKRVRDNVSWNDAHKPWRRMPFWLILRVAVQRQLYSLLGEETGRAHYKFLMVLFLARFLDNVLHIIPHEASEALKTKLGRRLAKLESERERATTKSRAVYDHLFQHMRPLFSKIMAGASGYLLREWEKFKKNICRPITLLPKRADESDLVLRLPTSGHFLDFILSKPLAGLHPPVYLPIQFVEHYEASIAANKPFVAFCNRYVSLMTFETCEEVADESRRYDVQNEQRCTELALRIQSYIRDVGDAYDDYLEVKSIMLLTLLELWVAMDDRAIKLFSPLRDYHPGFDHHVLDHLHLLSSAELQRVQRVQFYLSTRCQEAASPRTIFEDPSESCFPVRYFDFSADSARLHLLRESIEQDAAARRIAKEHEWQSLSQKYEKLIQEISETPCLYMTNEVTLMRDHDDRRCRKCFLQRVAKRTKIQVYEHPLPSDEVTLKAVLFEVGCPTSFASYRDATWLILSTFGRMKQESVATPRLLLRDYSGLSGHFNATKPSLSLASTTKSHLMSHYSDIRLPIDLDSVCRPCGLRLKYFDSRTCFWTGSPKQKPSFTESFSLRLPSNSPYSTGLISRQLLAKVRSPRVVTSDEGDDWPSSYEVIANQTSSPSELNIHEFTAGQSLLNGTHCRWLTLLRELGSSNINFSSESTVSLVSRLVMQLGPMSNDDFLRDIHVVFREPSFCARLFQQIDQRLEGIRRNWREPLQMELLITILLRAAWSISAPPIRSQALDLIVKARAITWDWIVQLRTEIQSSEADSTERTADYPTWAALLCKRTFHLHQDPLSAIDPAALKYFIGASIALQDNLSGKINTLPFHFRNAILRDLRLAFQIRPLIEHSIAASQQALLTAITAFWPVPEGFLNQSADVVFLNDPHCDWIQITMGSKFQSTKHFVHYNFVFGHLIINGKPLGKLPAEYRESSVLQNLFRTRNLMAYPSTLPGMSFVLALDLPYNYQVHIGYRDGKLVVRACQGRWTFELIPREIFSMGAQFDLPIPLIENCFHWLDLHSGILEIRQDEMWKSKEGNWRINLHTRRATRRTSTLVDPNSPLCRAVAPKFMYFEYPTQLVVFQPFTRNLTVELRRLELSFFVNRKGLLESPQLRGVISPDQDAGTWYGLDSKLLISSTKNDCQRRILVPLGIHKYRSEGPHIRIRISNPGAYATFEINKILGRLECPAEPKLLYLRAKLHAMTSYFIPDQLTGNTGADEALRQLQSGCYQPWSPLMPDNLEILVDIAKLTPKREYYPPDLKCMENVSWDPNLTASIQDDRYRYLAETIWSKSARLSLFAVDAQPQCSHTYPSGNPHLESRAILKLCNYTPPAWLSGEESTLDHHYLGRHCRQQSSERSNVFSCTALLRDWPSEIYTTHDLPGLLQQFRTIGGHVRHFDKSLLTDHLEVDLGIEWGALVSTCCQATKSDKYWLMFLLGLIAFRPDANMELLRVLIAFAVLSEPKLLKPPSWPSYVQFRPNQVPKIEYLVQLIRSARVSQSSDERDALNPYLRAKQRARIAAEKRAAEDMAENEYNKLAKFFLDQWPCESLSLDNFPAATYINIESAMAIIQPEWMRLVRNFEFFRYLERVQSVLKKYMTECHGVAHSAEPTTSRESEVYAMRARGREIPNLQELLQKRVGFLKTSSNPIFVTRLNGLISPSPEPPGSINETRRGMTKIVPNPQITKLNGIVATLKKSRSLIHNQYGLELEQSINALGSLSSPNSEAMSFDPMALSAQIHEARRMCQQKLEHLQKTLTKNDRRAYWLEQCRLWPKMDLISLLEQLRSSSQSAFGSGTKEALVDLGIAVTALQRFLRIEDALSKGNAQQYIDEIRNIGHRNWDPSRNTDWLLLEIDSNFLIRPEQVDVANATISPGSGGNSVLQLLMGKGMYFSKIPSKSKTSCILPMVAVVLADKCKLLRVIVPRPLLLQSAQVIQSRLGGLLNREVLHIPFSRRTPTDCGLTQTFYRLHRELQKKSGIVLALPEHLLSFKLSGIQRLCDGRIEEAKPMIKVQSWFDKVARDVLDECDISLAVRTQLIYTSGTQMAVDGHPQRWQTIQDVLRLVEAHLWSVHYKFPRSVEIVQRFPGGYPFIYFLRQDAEDHLLARLVDDIYKGRMPSLQCAEYPDQHRQSIKEFISLPKVTSGTLDQINEMFKDKLHLKKVVYLLRGLLVHRILLLALRKRWNVQYGLNPARDPIAVPFHAKGVPSASAEWGHPDVAILLTALSFYYGGLDISQFRQALEQLLKSDEPSVEYEKWTSGNVPGSLRDWNSINVDDKSQLIELHRHCRFNVALLEYYLNNLVFPQHAKQFKTKLCASGWDLVLYNPEDCTDRGLETRTTGFSGTNDGRNMLPLTVKQEDLPSLAHTNAEVLSYLLEPRNRQYFIAADQGGRRLSEDGLLATLKTMRIRILIDSGAQILEHDNYQLAKAWLSIDHEAAAAVYFDEDNRVWVLYRKGSRVPLLASPFAENMTGCVVYLDESHCRGTDLKLPVDARAALTLGPHLSKDALVQAAMRLRLLGQSQSVAFFAPLEVHQSIIDLRRKSYHDHVDSYDVICWLVESTCNAIEQLQPLYFSQGMDFCQHMQARLDNPDFLRDEAHRKEYLDNLRSKELQTLKKLYEPKQSKPSPEVTLFASSLSGYVRELNKRKKGFQDRGHAVHATALEEVEQEREVAFEVESVREIQKPAYYAPLQFPGLHPDIKKFVETGKLIAGSAGYEHAFYALKKTALGIKHRLRSENATSKLYVSSQFSRTVNIVQPNDNFLRPVQWILWSICSETALVIIPEEANLLIPILRQELADTHLILYSAPVTRRMLHFNSLDFYAIPPLPAGFKAPTWLTIELGILSGRLYFEWEEYGEMLRFLGINSDDRMSGLDDEIQSAKLERFTKNPLTFLHEWLAVRRKGQDFEHTPMGFVTTGKILSAEHPFFRTSSSIERERSSKKLFAKSQKLRNEVAEESDDDGYESEEFYNLNEDHIDADEDEDIDGYVGVDVRENAFFNGAEYIEELKGEKG</sequence>
<name>A0A6A6E6D1_9PEZI</name>
<evidence type="ECO:0000256" key="5">
    <source>
        <dbReference type="ARBA" id="ARBA00022801"/>
    </source>
</evidence>
<feature type="domain" description="DUF3638" evidence="8">
    <location>
        <begin position="2045"/>
        <end position="2278"/>
    </location>
</feature>
<evidence type="ECO:0000259" key="8">
    <source>
        <dbReference type="Pfam" id="PF12340"/>
    </source>
</evidence>
<dbReference type="PANTHER" id="PTHR13367">
    <property type="entry name" value="UBIQUITIN THIOESTERASE"/>
    <property type="match status" value="1"/>
</dbReference>
<evidence type="ECO:0000256" key="4">
    <source>
        <dbReference type="ARBA" id="ARBA00022786"/>
    </source>
</evidence>
<evidence type="ECO:0000259" key="9">
    <source>
        <dbReference type="Pfam" id="PF12359"/>
    </source>
</evidence>
<organism evidence="11 12">
    <name type="scientific">Zopfia rhizophila CBS 207.26</name>
    <dbReference type="NCBI Taxonomy" id="1314779"/>
    <lineage>
        <taxon>Eukaryota</taxon>
        <taxon>Fungi</taxon>
        <taxon>Dikarya</taxon>
        <taxon>Ascomycota</taxon>
        <taxon>Pezizomycotina</taxon>
        <taxon>Dothideomycetes</taxon>
        <taxon>Dothideomycetes incertae sedis</taxon>
        <taxon>Zopfiaceae</taxon>
        <taxon>Zopfia</taxon>
    </lineage>
</organism>
<dbReference type="EC" id="3.4.19.12" evidence="2"/>
<dbReference type="InterPro" id="IPR022105">
    <property type="entry name" value="DUF3645"/>
</dbReference>
<proteinExistence type="predicted"/>
<evidence type="ECO:0000256" key="3">
    <source>
        <dbReference type="ARBA" id="ARBA00022670"/>
    </source>
</evidence>
<dbReference type="PANTHER" id="PTHR13367:SF32">
    <property type="entry name" value="DUF6606 DOMAIN-CONTAINING PROTEIN"/>
    <property type="match status" value="1"/>
</dbReference>
<dbReference type="InterPro" id="IPR046541">
    <property type="entry name" value="DUF6606"/>
</dbReference>
<reference evidence="11" key="1">
    <citation type="journal article" date="2020" name="Stud. Mycol.">
        <title>101 Dothideomycetes genomes: a test case for predicting lifestyles and emergence of pathogens.</title>
        <authorList>
            <person name="Haridas S."/>
            <person name="Albert R."/>
            <person name="Binder M."/>
            <person name="Bloem J."/>
            <person name="Labutti K."/>
            <person name="Salamov A."/>
            <person name="Andreopoulos B."/>
            <person name="Baker S."/>
            <person name="Barry K."/>
            <person name="Bills G."/>
            <person name="Bluhm B."/>
            <person name="Cannon C."/>
            <person name="Castanera R."/>
            <person name="Culley D."/>
            <person name="Daum C."/>
            <person name="Ezra D."/>
            <person name="Gonzalez J."/>
            <person name="Henrissat B."/>
            <person name="Kuo A."/>
            <person name="Liang C."/>
            <person name="Lipzen A."/>
            <person name="Lutzoni F."/>
            <person name="Magnuson J."/>
            <person name="Mondo S."/>
            <person name="Nolan M."/>
            <person name="Ohm R."/>
            <person name="Pangilinan J."/>
            <person name="Park H.-J."/>
            <person name="Ramirez L."/>
            <person name="Alfaro M."/>
            <person name="Sun H."/>
            <person name="Tritt A."/>
            <person name="Yoshinaga Y."/>
            <person name="Zwiers L.-H."/>
            <person name="Turgeon B."/>
            <person name="Goodwin S."/>
            <person name="Spatafora J."/>
            <person name="Crous P."/>
            <person name="Grigoriev I."/>
        </authorList>
    </citation>
    <scope>NUCLEOTIDE SEQUENCE</scope>
    <source>
        <strain evidence="11">CBS 207.26</strain>
    </source>
</reference>
<feature type="domain" description="DUF3645" evidence="9">
    <location>
        <begin position="2398"/>
        <end position="2429"/>
    </location>
</feature>
<accession>A0A6A6E6D1</accession>
<keyword evidence="12" id="KW-1185">Reference proteome</keyword>
<evidence type="ECO:0000259" key="10">
    <source>
        <dbReference type="Pfam" id="PF20255"/>
    </source>
</evidence>
<evidence type="ECO:0000256" key="6">
    <source>
        <dbReference type="ARBA" id="ARBA00022807"/>
    </source>
</evidence>
<evidence type="ECO:0000256" key="7">
    <source>
        <dbReference type="SAM" id="Coils"/>
    </source>
</evidence>
<keyword evidence="6" id="KW-0788">Thiol protease</keyword>
<dbReference type="Proteomes" id="UP000800200">
    <property type="component" value="Unassembled WGS sequence"/>
</dbReference>
<evidence type="ECO:0000313" key="11">
    <source>
        <dbReference type="EMBL" id="KAF2186028.1"/>
    </source>
</evidence>
<dbReference type="GO" id="GO:0004843">
    <property type="term" value="F:cysteine-type deubiquitinase activity"/>
    <property type="evidence" value="ECO:0007669"/>
    <property type="project" value="UniProtKB-EC"/>
</dbReference>
<protein>
    <recommendedName>
        <fullName evidence="2">ubiquitinyl hydrolase 1</fullName>
        <ecNumber evidence="2">3.4.19.12</ecNumber>
    </recommendedName>
</protein>
<dbReference type="InterPro" id="IPR022099">
    <property type="entry name" value="DUF3638"/>
</dbReference>
<feature type="domain" description="DUF6606" evidence="10">
    <location>
        <begin position="15"/>
        <end position="287"/>
    </location>
</feature>
<dbReference type="Pfam" id="PF12359">
    <property type="entry name" value="DUF3645"/>
    <property type="match status" value="1"/>
</dbReference>
<dbReference type="Pfam" id="PF12340">
    <property type="entry name" value="DUF3638"/>
    <property type="match status" value="1"/>
</dbReference>
<dbReference type="InterPro" id="IPR051346">
    <property type="entry name" value="OTU_Deubiquitinase"/>
</dbReference>
<keyword evidence="7" id="KW-0175">Coiled coil</keyword>
<dbReference type="GO" id="GO:0006508">
    <property type="term" value="P:proteolysis"/>
    <property type="evidence" value="ECO:0007669"/>
    <property type="project" value="UniProtKB-KW"/>
</dbReference>
<evidence type="ECO:0000256" key="1">
    <source>
        <dbReference type="ARBA" id="ARBA00000707"/>
    </source>
</evidence>
<evidence type="ECO:0000313" key="12">
    <source>
        <dbReference type="Proteomes" id="UP000800200"/>
    </source>
</evidence>
<keyword evidence="5" id="KW-0378">Hydrolase</keyword>
<dbReference type="Pfam" id="PF20255">
    <property type="entry name" value="DUF6606"/>
    <property type="match status" value="1"/>
</dbReference>
<evidence type="ECO:0000256" key="2">
    <source>
        <dbReference type="ARBA" id="ARBA00012759"/>
    </source>
</evidence>
<keyword evidence="4" id="KW-0833">Ubl conjugation pathway</keyword>
<feature type="coiled-coil region" evidence="7">
    <location>
        <begin position="296"/>
        <end position="323"/>
    </location>
</feature>
<comment type="catalytic activity">
    <reaction evidence="1">
        <text>Thiol-dependent hydrolysis of ester, thioester, amide, peptide and isopeptide bonds formed by the C-terminal Gly of ubiquitin (a 76-residue protein attached to proteins as an intracellular targeting signal).</text>
        <dbReference type="EC" id="3.4.19.12"/>
    </reaction>
</comment>
<dbReference type="OrthoDB" id="3182339at2759"/>
<gene>
    <name evidence="11" type="ORF">K469DRAFT_664515</name>
</gene>